<protein>
    <submittedName>
        <fullName evidence="1">Uncharacterized protein</fullName>
    </submittedName>
</protein>
<dbReference type="EMBL" id="MK250088">
    <property type="protein sequence ID" value="QDY52181.1"/>
    <property type="molecule type" value="Genomic_DNA"/>
</dbReference>
<accession>A0A5B8IPV0</accession>
<name>A0A5B8IPV0_9VIRU</name>
<gene>
    <name evidence="1" type="ORF">4_61</name>
</gene>
<reference evidence="1" key="1">
    <citation type="submission" date="2018-11" db="EMBL/GenBank/DDBJ databases">
        <title>A distinct lineage of giant viruses engineers rhodopsin photosystems in predatory marine eukaryotes.</title>
        <authorList>
            <person name="Needham D.M."/>
            <person name="Yoshizawa S."/>
            <person name="Hosaka T."/>
            <person name="Poirier C."/>
            <person name="Choi C.-J."/>
            <person name="Hehenberger E."/>
            <person name="Irwin N.A.T."/>
            <person name="Wilken S."/>
            <person name="Yung C.-M."/>
            <person name="Bachy C."/>
            <person name="Kurihara R."/>
            <person name="Nakajima Y."/>
            <person name="Kojima K."/>
            <person name="Kimura-Someya T."/>
            <person name="Leonard G."/>
            <person name="Malmstrom R.R."/>
            <person name="Mende D."/>
            <person name="Olson D.K."/>
            <person name="Sudo Y."/>
            <person name="Sudek S."/>
            <person name="Richards T.A."/>
            <person name="DeLong E.F."/>
            <person name="Keeling P.J."/>
            <person name="Santoro A.E."/>
            <person name="Shirouzu M."/>
            <person name="Iwasaki W."/>
            <person name="Worden A.Z."/>
        </authorList>
    </citation>
    <scope>NUCLEOTIDE SEQUENCE</scope>
</reference>
<proteinExistence type="predicted"/>
<organism evidence="1">
    <name type="scientific">Mimiviridae sp. ChoanoV1</name>
    <dbReference type="NCBI Taxonomy" id="2596887"/>
    <lineage>
        <taxon>Viruses</taxon>
        <taxon>Varidnaviria</taxon>
        <taxon>Bamfordvirae</taxon>
        <taxon>Nucleocytoviricota</taxon>
        <taxon>Megaviricetes</taxon>
        <taxon>Imitervirales</taxon>
        <taxon>Schizomimiviridae</taxon>
    </lineage>
</organism>
<sequence>MPDEYDLEYWNKVKIVRDLNLKIELIKKNDKKKQEDTKKVVKMLLKAINDKDMLEGGRILYNKNRILRFGMNIFFKYFVNTFKKYSDI</sequence>
<evidence type="ECO:0000313" key="1">
    <source>
        <dbReference type="EMBL" id="QDY52181.1"/>
    </source>
</evidence>